<evidence type="ECO:0000313" key="2">
    <source>
        <dbReference type="Proteomes" id="UP001164746"/>
    </source>
</evidence>
<dbReference type="EMBL" id="CP111017">
    <property type="protein sequence ID" value="WAR08559.1"/>
    <property type="molecule type" value="Genomic_DNA"/>
</dbReference>
<proteinExistence type="predicted"/>
<evidence type="ECO:0000313" key="1">
    <source>
        <dbReference type="EMBL" id="WAR08559.1"/>
    </source>
</evidence>
<name>A0ABY7EHM4_MYAAR</name>
<organism evidence="1 2">
    <name type="scientific">Mya arenaria</name>
    <name type="common">Soft-shell clam</name>
    <dbReference type="NCBI Taxonomy" id="6604"/>
    <lineage>
        <taxon>Eukaryota</taxon>
        <taxon>Metazoa</taxon>
        <taxon>Spiralia</taxon>
        <taxon>Lophotrochozoa</taxon>
        <taxon>Mollusca</taxon>
        <taxon>Bivalvia</taxon>
        <taxon>Autobranchia</taxon>
        <taxon>Heteroconchia</taxon>
        <taxon>Euheterodonta</taxon>
        <taxon>Imparidentia</taxon>
        <taxon>Neoheterodontei</taxon>
        <taxon>Myida</taxon>
        <taxon>Myoidea</taxon>
        <taxon>Myidae</taxon>
        <taxon>Mya</taxon>
    </lineage>
</organism>
<accession>A0ABY7EHM4</accession>
<reference evidence="1" key="1">
    <citation type="submission" date="2022-11" db="EMBL/GenBank/DDBJ databases">
        <title>Centuries of genome instability and evolution in soft-shell clam transmissible cancer (bioRxiv).</title>
        <authorList>
            <person name="Hart S.F.M."/>
            <person name="Yonemitsu M.A."/>
            <person name="Giersch R.M."/>
            <person name="Beal B.F."/>
            <person name="Arriagada G."/>
            <person name="Davis B.W."/>
            <person name="Ostrander E.A."/>
            <person name="Goff S.P."/>
            <person name="Metzger M.J."/>
        </authorList>
    </citation>
    <scope>NUCLEOTIDE SEQUENCE</scope>
    <source>
        <strain evidence="1">MELC-2E11</strain>
        <tissue evidence="1">Siphon/mantle</tissue>
    </source>
</reference>
<keyword evidence="2" id="KW-1185">Reference proteome</keyword>
<protein>
    <submittedName>
        <fullName evidence="1">Uncharacterized protein</fullName>
    </submittedName>
</protein>
<sequence length="83" mass="10017">MAELRNEDQTSFKHFMRMSHEMFDEVKVEPMINKQQAWYRISAHPLYLVLLYLDNLVSPPVHLQIPEDRISLMELKHEPFILH</sequence>
<gene>
    <name evidence="1" type="ORF">MAR_018517</name>
</gene>
<dbReference type="Proteomes" id="UP001164746">
    <property type="component" value="Chromosome 6"/>
</dbReference>